<dbReference type="InterPro" id="IPR053170">
    <property type="entry name" value="Transcription_regulator"/>
</dbReference>
<feature type="transmembrane region" description="Helical" evidence="1">
    <location>
        <begin position="125"/>
        <end position="149"/>
    </location>
</feature>
<dbReference type="PANTHER" id="PTHR40031:SF1">
    <property type="entry name" value="MEMBRANE-BOUND METAL-DEPENDENT HYDROLASE"/>
    <property type="match status" value="1"/>
</dbReference>
<comment type="caution">
    <text evidence="2">The sequence shown here is derived from an EMBL/GenBank/DDBJ whole genome shotgun (WGS) entry which is preliminary data.</text>
</comment>
<proteinExistence type="predicted"/>
<dbReference type="RefSeq" id="WP_032550794.1">
    <property type="nucleotide sequence ID" value="NZ_JFFR01000013.1"/>
</dbReference>
<feature type="transmembrane region" description="Helical" evidence="1">
    <location>
        <begin position="156"/>
        <end position="173"/>
    </location>
</feature>
<dbReference type="Proteomes" id="UP000027219">
    <property type="component" value="Unassembled WGS sequence"/>
</dbReference>
<accession>A0A066UPB7</accession>
<dbReference type="Pfam" id="PF04307">
    <property type="entry name" value="YdjM"/>
    <property type="match status" value="1"/>
</dbReference>
<name>A0A066UPB7_9VIBR</name>
<evidence type="ECO:0008006" key="4">
    <source>
        <dbReference type="Google" id="ProtNLM"/>
    </source>
</evidence>
<dbReference type="EMBL" id="JFFR01000013">
    <property type="protein sequence ID" value="KDN28925.1"/>
    <property type="molecule type" value="Genomic_DNA"/>
</dbReference>
<keyword evidence="1" id="KW-1133">Transmembrane helix</keyword>
<feature type="transmembrane region" description="Helical" evidence="1">
    <location>
        <begin position="93"/>
        <end position="113"/>
    </location>
</feature>
<protein>
    <recommendedName>
        <fullName evidence="4">Metal-dependent hydrolase</fullName>
    </recommendedName>
</protein>
<organism evidence="2 3">
    <name type="scientific">Vibrio fortis</name>
    <dbReference type="NCBI Taxonomy" id="212667"/>
    <lineage>
        <taxon>Bacteria</taxon>
        <taxon>Pseudomonadati</taxon>
        <taxon>Pseudomonadota</taxon>
        <taxon>Gammaproteobacteria</taxon>
        <taxon>Vibrionales</taxon>
        <taxon>Vibrionaceae</taxon>
        <taxon>Vibrio</taxon>
    </lineage>
</organism>
<reference evidence="2 3" key="1">
    <citation type="submission" date="2014-02" db="EMBL/GenBank/DDBJ databases">
        <title>Vibrio fortis Dalian14 Genome Sequencing.</title>
        <authorList>
            <person name="Wang Y."/>
            <person name="Song L."/>
            <person name="Liu G."/>
            <person name="Ding J."/>
        </authorList>
    </citation>
    <scope>NUCLEOTIDE SEQUENCE [LARGE SCALE GENOMIC DNA]</scope>
    <source>
        <strain evidence="2 3">Dalian14</strain>
    </source>
</reference>
<sequence length="334" mass="37288">MDPLTQGMLGAASTLSVSKRKHSRAAAVLGGLSGMAPDLDVLIRSSQDPLLFLEYHRQFTHSLLFIPFGSLLCALVFYFIFSKRCDLSFQRTWFYCALGYGTHGMLDACTSYGTQLLWPVSDERVAFNIISVIDPAFTLPLLVLIAFAFLKYSSKLALVAMSWTFVYLIIGGIQKDRAEAAGVELANGRQHAPVVVEVKPTLANLLVWKVVYEFNGLYFVDAVRVGADIKAYPGNSIAKLNVTTDLSWVTQDSQQMIDVGRFSRFSNGYLALDPYNQQRIIDVRYSMVPNQINALWSIELSPSAKNNDHVKYIIDRESTPASREAFTRMLLGRD</sequence>
<dbReference type="PANTHER" id="PTHR40031">
    <property type="entry name" value="HYPOTHETICAL MEMBRANE SPANNING PROTEIN"/>
    <property type="match status" value="1"/>
</dbReference>
<dbReference type="AlphaFoldDB" id="A0A066UPB7"/>
<dbReference type="InterPro" id="IPR007404">
    <property type="entry name" value="YdjM-like"/>
</dbReference>
<evidence type="ECO:0000256" key="1">
    <source>
        <dbReference type="SAM" id="Phobius"/>
    </source>
</evidence>
<keyword evidence="1" id="KW-0472">Membrane</keyword>
<evidence type="ECO:0000313" key="2">
    <source>
        <dbReference type="EMBL" id="KDN28925.1"/>
    </source>
</evidence>
<dbReference type="OrthoDB" id="9781927at2"/>
<evidence type="ECO:0000313" key="3">
    <source>
        <dbReference type="Proteomes" id="UP000027219"/>
    </source>
</evidence>
<feature type="transmembrane region" description="Helical" evidence="1">
    <location>
        <begin position="59"/>
        <end position="81"/>
    </location>
</feature>
<keyword evidence="1" id="KW-0812">Transmembrane</keyword>
<gene>
    <name evidence="2" type="ORF">VFDL14_22705</name>
</gene>
<keyword evidence="3" id="KW-1185">Reference proteome</keyword>